<feature type="region of interest" description="Disordered" evidence="1">
    <location>
        <begin position="1"/>
        <end position="23"/>
    </location>
</feature>
<organism evidence="2 3">
    <name type="scientific">Lentithecium fluviatile CBS 122367</name>
    <dbReference type="NCBI Taxonomy" id="1168545"/>
    <lineage>
        <taxon>Eukaryota</taxon>
        <taxon>Fungi</taxon>
        <taxon>Dikarya</taxon>
        <taxon>Ascomycota</taxon>
        <taxon>Pezizomycotina</taxon>
        <taxon>Dothideomycetes</taxon>
        <taxon>Pleosporomycetidae</taxon>
        <taxon>Pleosporales</taxon>
        <taxon>Massarineae</taxon>
        <taxon>Lentitheciaceae</taxon>
        <taxon>Lentithecium</taxon>
    </lineage>
</organism>
<dbReference type="Proteomes" id="UP000799291">
    <property type="component" value="Unassembled WGS sequence"/>
</dbReference>
<reference evidence="2" key="1">
    <citation type="journal article" date="2020" name="Stud. Mycol.">
        <title>101 Dothideomycetes genomes: a test case for predicting lifestyles and emergence of pathogens.</title>
        <authorList>
            <person name="Haridas S."/>
            <person name="Albert R."/>
            <person name="Binder M."/>
            <person name="Bloem J."/>
            <person name="Labutti K."/>
            <person name="Salamov A."/>
            <person name="Andreopoulos B."/>
            <person name="Baker S."/>
            <person name="Barry K."/>
            <person name="Bills G."/>
            <person name="Bluhm B."/>
            <person name="Cannon C."/>
            <person name="Castanera R."/>
            <person name="Culley D."/>
            <person name="Daum C."/>
            <person name="Ezra D."/>
            <person name="Gonzalez J."/>
            <person name="Henrissat B."/>
            <person name="Kuo A."/>
            <person name="Liang C."/>
            <person name="Lipzen A."/>
            <person name="Lutzoni F."/>
            <person name="Magnuson J."/>
            <person name="Mondo S."/>
            <person name="Nolan M."/>
            <person name="Ohm R."/>
            <person name="Pangilinan J."/>
            <person name="Park H.-J."/>
            <person name="Ramirez L."/>
            <person name="Alfaro M."/>
            <person name="Sun H."/>
            <person name="Tritt A."/>
            <person name="Yoshinaga Y."/>
            <person name="Zwiers L.-H."/>
            <person name="Turgeon B."/>
            <person name="Goodwin S."/>
            <person name="Spatafora J."/>
            <person name="Crous P."/>
            <person name="Grigoriev I."/>
        </authorList>
    </citation>
    <scope>NUCLEOTIDE SEQUENCE</scope>
    <source>
        <strain evidence="2">CBS 122367</strain>
    </source>
</reference>
<dbReference type="OrthoDB" id="3232309at2759"/>
<gene>
    <name evidence="2" type="ORF">K458DRAFT_426115</name>
</gene>
<feature type="compositionally biased region" description="Basic and acidic residues" evidence="1">
    <location>
        <begin position="1"/>
        <end position="10"/>
    </location>
</feature>
<accession>A0A6G1JK88</accession>
<evidence type="ECO:0000313" key="2">
    <source>
        <dbReference type="EMBL" id="KAF2690640.1"/>
    </source>
</evidence>
<evidence type="ECO:0000313" key="3">
    <source>
        <dbReference type="Proteomes" id="UP000799291"/>
    </source>
</evidence>
<feature type="region of interest" description="Disordered" evidence="1">
    <location>
        <begin position="58"/>
        <end position="86"/>
    </location>
</feature>
<keyword evidence="3" id="KW-1185">Reference proteome</keyword>
<sequence>MRDFDLKTDSYDSLESQQPETGPVMVIATNSHEDEPWITKYDKRNIVRKTFNRVCRRCRKAAGRGPKASSKDSQTPTRTHSYSDSTPPAAFSVDVYRLLGVNPRSSVPRYSTSQRGAPADVDLERGWRARMGTIERGDRDGRYVGFPAKMCASMHGLVQWHVFLYHHSHHSPGSVASLFVQTSSFISRIRSSWLPWVPFTYTTRYPGELVANIPPYPEDIGLIAILIINSEVLNLYNGRGMH</sequence>
<dbReference type="AlphaFoldDB" id="A0A6G1JK88"/>
<dbReference type="EMBL" id="MU005570">
    <property type="protein sequence ID" value="KAF2690640.1"/>
    <property type="molecule type" value="Genomic_DNA"/>
</dbReference>
<feature type="compositionally biased region" description="Polar residues" evidence="1">
    <location>
        <begin position="11"/>
        <end position="20"/>
    </location>
</feature>
<protein>
    <submittedName>
        <fullName evidence="2">Uncharacterized protein</fullName>
    </submittedName>
</protein>
<evidence type="ECO:0000256" key="1">
    <source>
        <dbReference type="SAM" id="MobiDB-lite"/>
    </source>
</evidence>
<feature type="compositionally biased region" description="Polar residues" evidence="1">
    <location>
        <begin position="71"/>
        <end position="86"/>
    </location>
</feature>
<name>A0A6G1JK88_9PLEO</name>
<proteinExistence type="predicted"/>